<dbReference type="GO" id="GO:0042834">
    <property type="term" value="F:peptidoglycan binding"/>
    <property type="evidence" value="ECO:0007669"/>
    <property type="project" value="InterPro"/>
</dbReference>
<evidence type="ECO:0000313" key="3">
    <source>
        <dbReference type="Proteomes" id="UP000438760"/>
    </source>
</evidence>
<dbReference type="InterPro" id="IPR041268">
    <property type="entry name" value="HU-CCDC81_bac_2"/>
</dbReference>
<organism evidence="2 3">
    <name type="scientific">Myroides albus</name>
    <dbReference type="NCBI Taxonomy" id="2562892"/>
    <lineage>
        <taxon>Bacteria</taxon>
        <taxon>Pseudomonadati</taxon>
        <taxon>Bacteroidota</taxon>
        <taxon>Flavobacteriia</taxon>
        <taxon>Flavobacteriales</taxon>
        <taxon>Flavobacteriaceae</taxon>
        <taxon>Myroides</taxon>
    </lineage>
</organism>
<dbReference type="InterPro" id="IPR036680">
    <property type="entry name" value="SPOR-like_sf"/>
</dbReference>
<evidence type="ECO:0000259" key="1">
    <source>
        <dbReference type="PROSITE" id="PS51724"/>
    </source>
</evidence>
<dbReference type="Pfam" id="PF18175">
    <property type="entry name" value="HU-CCDC81_bac_2"/>
    <property type="match status" value="1"/>
</dbReference>
<keyword evidence="3" id="KW-1185">Reference proteome</keyword>
<dbReference type="InterPro" id="IPR040495">
    <property type="entry name" value="HU-CCDC81_bac_1"/>
</dbReference>
<dbReference type="Pfam" id="PF05036">
    <property type="entry name" value="SPOR"/>
    <property type="match status" value="1"/>
</dbReference>
<dbReference type="Proteomes" id="UP000438760">
    <property type="component" value="Unassembled WGS sequence"/>
</dbReference>
<dbReference type="OrthoDB" id="653949at2"/>
<dbReference type="RefSeq" id="WP_155091936.1">
    <property type="nucleotide sequence ID" value="NZ_CP102754.1"/>
</dbReference>
<gene>
    <name evidence="2" type="ORF">GJV76_07030</name>
</gene>
<feature type="domain" description="SPOR" evidence="1">
    <location>
        <begin position="229"/>
        <end position="307"/>
    </location>
</feature>
<dbReference type="SUPFAM" id="SSF110997">
    <property type="entry name" value="Sporulation related repeat"/>
    <property type="match status" value="1"/>
</dbReference>
<protein>
    <submittedName>
        <fullName evidence="2">SPOR domain-containing protein</fullName>
    </submittedName>
</protein>
<sequence length="307" mass="34612">MNIQAYISTLLYRYQCVIVPGFGAFLSEMQSSYFDEKTNSFFPPTKKLSFNANITNNDGLLANHIARVENIAFEQATKAVKEVVSQWENTLLKEDSLTIEGIGSFHTNQENKLVFEPIENDILLKTSFGLSAVNVTPIVRTPLITAIEESETNRRRPVFNFFKYAAMLAVIAGGGAIVVNEYDSHVEKEILQMEKTVQSQVQNKIQQATFVIEPSATTITLPVKEEIEQKNDTPYYIIACAFRNGETAQQEALKLKTNGYPTAQALERTKYGMYPVTYGGYTTQAEAQKELRRIHSKLNKDAWILVQ</sequence>
<dbReference type="PROSITE" id="PS51724">
    <property type="entry name" value="SPOR"/>
    <property type="match status" value="1"/>
</dbReference>
<dbReference type="AlphaFoldDB" id="A0A6I3LPJ6"/>
<dbReference type="Gene3D" id="3.30.70.1070">
    <property type="entry name" value="Sporulation related repeat"/>
    <property type="match status" value="1"/>
</dbReference>
<dbReference type="InterPro" id="IPR007730">
    <property type="entry name" value="SPOR-like_dom"/>
</dbReference>
<proteinExistence type="predicted"/>
<comment type="caution">
    <text evidence="2">The sequence shown here is derived from an EMBL/GenBank/DDBJ whole genome shotgun (WGS) entry which is preliminary data.</text>
</comment>
<dbReference type="EMBL" id="WMJX01000011">
    <property type="protein sequence ID" value="MTG97895.1"/>
    <property type="molecule type" value="Genomic_DNA"/>
</dbReference>
<evidence type="ECO:0000313" key="2">
    <source>
        <dbReference type="EMBL" id="MTG97895.1"/>
    </source>
</evidence>
<dbReference type="Pfam" id="PF18174">
    <property type="entry name" value="HU-CCDC81_bac_1"/>
    <property type="match status" value="1"/>
</dbReference>
<accession>A0A6I3LPJ6</accession>
<reference evidence="2 3" key="1">
    <citation type="submission" date="2019-11" db="EMBL/GenBank/DDBJ databases">
        <title>Genome of Strain BIT-d1.</title>
        <authorList>
            <person name="Yang Y."/>
        </authorList>
    </citation>
    <scope>NUCLEOTIDE SEQUENCE [LARGE SCALE GENOMIC DNA]</scope>
    <source>
        <strain evidence="2 3">BIT-d1</strain>
    </source>
</reference>
<name>A0A6I3LPJ6_9FLAO</name>